<evidence type="ECO:0000259" key="5">
    <source>
        <dbReference type="PROSITE" id="PS51165"/>
    </source>
</evidence>
<reference evidence="6 7" key="1">
    <citation type="submission" date="2019-02" db="EMBL/GenBank/DDBJ databases">
        <title>Deep-cultivation of Planctomycetes and their phenomic and genomic characterization uncovers novel biology.</title>
        <authorList>
            <person name="Wiegand S."/>
            <person name="Jogler M."/>
            <person name="Boedeker C."/>
            <person name="Pinto D."/>
            <person name="Vollmers J."/>
            <person name="Rivas-Marin E."/>
            <person name="Kohn T."/>
            <person name="Peeters S.H."/>
            <person name="Heuer A."/>
            <person name="Rast P."/>
            <person name="Oberbeckmann S."/>
            <person name="Bunk B."/>
            <person name="Jeske O."/>
            <person name="Meyerdierks A."/>
            <person name="Storesund J.E."/>
            <person name="Kallscheuer N."/>
            <person name="Luecker S."/>
            <person name="Lage O.M."/>
            <person name="Pohl T."/>
            <person name="Merkel B.J."/>
            <person name="Hornburger P."/>
            <person name="Mueller R.-W."/>
            <person name="Bruemmer F."/>
            <person name="Labrenz M."/>
            <person name="Spormann A.M."/>
            <person name="Op Den Camp H."/>
            <person name="Overmann J."/>
            <person name="Amann R."/>
            <person name="Jetten M.S.M."/>
            <person name="Mascher T."/>
            <person name="Medema M.H."/>
            <person name="Devos D.P."/>
            <person name="Kaster A.-K."/>
            <person name="Ovreas L."/>
            <person name="Rohde M."/>
            <person name="Galperin M.Y."/>
            <person name="Jogler C."/>
        </authorList>
    </citation>
    <scope>NUCLEOTIDE SEQUENCE [LARGE SCALE GENOMIC DNA]</scope>
    <source>
        <strain evidence="6 7">CA54</strain>
    </source>
</reference>
<evidence type="ECO:0000313" key="6">
    <source>
        <dbReference type="EMBL" id="TWU06924.1"/>
    </source>
</evidence>
<protein>
    <submittedName>
        <fullName evidence="6">Ribosomal RNA large subunit methyltransferase L</fullName>
        <ecNumber evidence="6">2.1.1.173</ecNumber>
    </submittedName>
</protein>
<dbReference type="GO" id="GO:0003723">
    <property type="term" value="F:RNA binding"/>
    <property type="evidence" value="ECO:0007669"/>
    <property type="project" value="UniProtKB-UniRule"/>
</dbReference>
<dbReference type="SUPFAM" id="SSF53335">
    <property type="entry name" value="S-adenosyl-L-methionine-dependent methyltransferases"/>
    <property type="match status" value="1"/>
</dbReference>
<dbReference type="InterPro" id="IPR054170">
    <property type="entry name" value="RlmL_1st"/>
</dbReference>
<dbReference type="SMART" id="SM00981">
    <property type="entry name" value="THUMP"/>
    <property type="match status" value="1"/>
</dbReference>
<dbReference type="Pfam" id="PF22020">
    <property type="entry name" value="RlmL_1st"/>
    <property type="match status" value="1"/>
</dbReference>
<evidence type="ECO:0000256" key="4">
    <source>
        <dbReference type="SAM" id="MobiDB-lite"/>
    </source>
</evidence>
<dbReference type="GO" id="GO:0070043">
    <property type="term" value="F:rRNA (guanine-N7-)-methyltransferase activity"/>
    <property type="evidence" value="ECO:0007669"/>
    <property type="project" value="TreeGrafter"/>
</dbReference>
<evidence type="ECO:0000313" key="7">
    <source>
        <dbReference type="Proteomes" id="UP000320735"/>
    </source>
</evidence>
<comment type="caution">
    <text evidence="6">The sequence shown here is derived from an EMBL/GenBank/DDBJ whole genome shotgun (WGS) entry which is preliminary data.</text>
</comment>
<feature type="region of interest" description="Disordered" evidence="4">
    <location>
        <begin position="371"/>
        <end position="398"/>
    </location>
</feature>
<dbReference type="PROSITE" id="PS01261">
    <property type="entry name" value="UPF0020"/>
    <property type="match status" value="1"/>
</dbReference>
<dbReference type="GO" id="GO:0052915">
    <property type="term" value="F:23S rRNA (guanine(2445)-N(2))-methyltransferase activity"/>
    <property type="evidence" value="ECO:0007669"/>
    <property type="project" value="UniProtKB-EC"/>
</dbReference>
<dbReference type="EC" id="2.1.1.173" evidence="6"/>
<dbReference type="CDD" id="cd11715">
    <property type="entry name" value="THUMP_AdoMetMT"/>
    <property type="match status" value="1"/>
</dbReference>
<name>A0A5C6B8T0_9PLAN</name>
<dbReference type="AlphaFoldDB" id="A0A5C6B8T0"/>
<keyword evidence="1 6" id="KW-0489">Methyltransferase</keyword>
<gene>
    <name evidence="6" type="primary">rlmL</name>
    <name evidence="6" type="ORF">CA54_53270</name>
</gene>
<dbReference type="InterPro" id="IPR029063">
    <property type="entry name" value="SAM-dependent_MTases_sf"/>
</dbReference>
<dbReference type="OrthoDB" id="9809404at2"/>
<dbReference type="PANTHER" id="PTHR47313:SF1">
    <property type="entry name" value="RIBOSOMAL RNA LARGE SUBUNIT METHYLTRANSFERASE K_L"/>
    <property type="match status" value="1"/>
</dbReference>
<evidence type="ECO:0000256" key="2">
    <source>
        <dbReference type="ARBA" id="ARBA00022679"/>
    </source>
</evidence>
<dbReference type="RefSeq" id="WP_146373763.1">
    <property type="nucleotide sequence ID" value="NZ_SJPP01000003.1"/>
</dbReference>
<sequence>MTQQLELIATAAFGLEAVVSRELKSLGYADQTVEDGRISFQGDAAAICRCNLWLRSAERVLVKLAEFETTDFGELFDRTKDIPWADWIPADGAFPVRGKSIKSQLHSVPDCQRLVKKAIVEKLKLSHGSAWFEETGPEFAVEVALLRDRATISLDTSGVGLHKRGYRKLTGHAPLRETLSAALIQLSYWNADRHLLDPFCGTGTIPIEAALIGKNIAPGLEREFAADSWPIIDPALWKQAREEANDLARRDQELQIIGTDIDKEALSQARYHARQVGMENDIHFQQKAFADTSSPRKYACLITNPPYGERMGEQEEAEALYRQMATVFATLDTWSIYVLTSHPNFEELVEKKAGRRRKLYNGRIACTYFQYPGPRPPRAKTIDKPAEKTDDSASGASE</sequence>
<keyword evidence="3" id="KW-0694">RNA-binding</keyword>
<accession>A0A5C6B8T0</accession>
<dbReference type="PANTHER" id="PTHR47313">
    <property type="entry name" value="RIBOSOMAL RNA LARGE SUBUNIT METHYLTRANSFERASE K/L"/>
    <property type="match status" value="1"/>
</dbReference>
<dbReference type="InterPro" id="IPR004114">
    <property type="entry name" value="THUMP_dom"/>
</dbReference>
<dbReference type="Gene3D" id="3.30.2130.30">
    <property type="match status" value="1"/>
</dbReference>
<keyword evidence="7" id="KW-1185">Reference proteome</keyword>
<feature type="compositionally biased region" description="Basic and acidic residues" evidence="4">
    <location>
        <begin position="380"/>
        <end position="391"/>
    </location>
</feature>
<dbReference type="InterPro" id="IPR053943">
    <property type="entry name" value="RlmKL-like_Mtase_CS"/>
</dbReference>
<dbReference type="EMBL" id="SJPP01000003">
    <property type="protein sequence ID" value="TWU06924.1"/>
    <property type="molecule type" value="Genomic_DNA"/>
</dbReference>
<evidence type="ECO:0000256" key="3">
    <source>
        <dbReference type="PROSITE-ProRule" id="PRU00529"/>
    </source>
</evidence>
<dbReference type="Proteomes" id="UP000320735">
    <property type="component" value="Unassembled WGS sequence"/>
</dbReference>
<dbReference type="InterPro" id="IPR000241">
    <property type="entry name" value="RlmKL-like_Mtase"/>
</dbReference>
<dbReference type="PROSITE" id="PS51165">
    <property type="entry name" value="THUMP"/>
    <property type="match status" value="1"/>
</dbReference>
<keyword evidence="2 6" id="KW-0808">Transferase</keyword>
<dbReference type="Gene3D" id="3.40.50.150">
    <property type="entry name" value="Vaccinia Virus protein VP39"/>
    <property type="match status" value="1"/>
</dbReference>
<dbReference type="Pfam" id="PF01170">
    <property type="entry name" value="UPF0020"/>
    <property type="match status" value="1"/>
</dbReference>
<feature type="domain" description="THUMP" evidence="5">
    <location>
        <begin position="46"/>
        <end position="156"/>
    </location>
</feature>
<proteinExistence type="predicted"/>
<evidence type="ECO:0000256" key="1">
    <source>
        <dbReference type="ARBA" id="ARBA00022603"/>
    </source>
</evidence>
<dbReference type="Pfam" id="PF02926">
    <property type="entry name" value="THUMP"/>
    <property type="match status" value="1"/>
</dbReference>
<organism evidence="6 7">
    <name type="scientific">Symmachiella macrocystis</name>
    <dbReference type="NCBI Taxonomy" id="2527985"/>
    <lineage>
        <taxon>Bacteria</taxon>
        <taxon>Pseudomonadati</taxon>
        <taxon>Planctomycetota</taxon>
        <taxon>Planctomycetia</taxon>
        <taxon>Planctomycetales</taxon>
        <taxon>Planctomycetaceae</taxon>
        <taxon>Symmachiella</taxon>
    </lineage>
</organism>